<accession>A0A069CW63</accession>
<proteinExistence type="predicted"/>
<gene>
    <name evidence="1" type="ORF">WOSG25_140060</name>
</gene>
<dbReference type="NCBIfam" id="TIGR02681">
    <property type="entry name" value="phage_pRha"/>
    <property type="match status" value="1"/>
</dbReference>
<keyword evidence="2" id="KW-1185">Reference proteome</keyword>
<dbReference type="RefSeq" id="WP_052348610.1">
    <property type="nucleotide sequence ID" value="NZ_DF820497.1"/>
</dbReference>
<evidence type="ECO:0000313" key="1">
    <source>
        <dbReference type="EMBL" id="GAK31704.1"/>
    </source>
</evidence>
<dbReference type="Proteomes" id="UP000030643">
    <property type="component" value="Unassembled WGS sequence"/>
</dbReference>
<dbReference type="Pfam" id="PF09669">
    <property type="entry name" value="Phage_pRha"/>
    <property type="match status" value="1"/>
</dbReference>
<dbReference type="AlphaFoldDB" id="A0A069CW63"/>
<reference evidence="2" key="1">
    <citation type="journal article" date="2014" name="Genome Announc.">
        <title>Draft genome sequence of Weissella oryzae SG25T, isolated from fermented rice grains.</title>
        <authorList>
            <person name="Tanizawa Y."/>
            <person name="Fujisawa T."/>
            <person name="Mochizuki T."/>
            <person name="Kaminuma E."/>
            <person name="Suzuki Y."/>
            <person name="Nakamura Y."/>
            <person name="Tohno M."/>
        </authorList>
    </citation>
    <scope>NUCLEOTIDE SEQUENCE [LARGE SCALE GENOMIC DNA]</scope>
    <source>
        <strain evidence="2">DSM 25784 / JCM 18191 / LMG 30913 / SG25</strain>
    </source>
</reference>
<dbReference type="STRING" id="1329250.WOSG25_140060"/>
<dbReference type="EMBL" id="DF820497">
    <property type="protein sequence ID" value="GAK31704.1"/>
    <property type="molecule type" value="Genomic_DNA"/>
</dbReference>
<sequence length="187" mass="21723">MNQIDTSQLVELQNGEVTTTSLQVAIASGKNHKNVLEAIDNIIEDLGSAEKSATLEMFQESTYIHEQNHQSYRMYVLNRDGWTMLMGYFKGKRYTMFRYKYMKQFNAMEAYIKEQEQHSFFIPETVDQQLTREKLAISRQRSVNARSREVRAWAKLTDNSEEVAKAVAPKMLSQLLDIPEVDLLETK</sequence>
<dbReference type="InterPro" id="IPR014054">
    <property type="entry name" value="Phage_regulatory_Rha"/>
</dbReference>
<name>A0A069CW63_WEIOS</name>
<dbReference type="eggNOG" id="COG3646">
    <property type="taxonomic scope" value="Bacteria"/>
</dbReference>
<dbReference type="OrthoDB" id="9812611at2"/>
<evidence type="ECO:0000313" key="2">
    <source>
        <dbReference type="Proteomes" id="UP000030643"/>
    </source>
</evidence>
<protein>
    <submittedName>
        <fullName evidence="1">Phage regulatory protein</fullName>
    </submittedName>
</protein>
<organism evidence="1 2">
    <name type="scientific">Weissella oryzae (strain DSM 25784 / JCM 18191 / LMG 30913 / SG25)</name>
    <dbReference type="NCBI Taxonomy" id="1329250"/>
    <lineage>
        <taxon>Bacteria</taxon>
        <taxon>Bacillati</taxon>
        <taxon>Bacillota</taxon>
        <taxon>Bacilli</taxon>
        <taxon>Lactobacillales</taxon>
        <taxon>Lactobacillaceae</taxon>
        <taxon>Weissella</taxon>
    </lineage>
</organism>